<comment type="domain">
    <text evidence="6">The N-terminal region contains the highly conserved SGGXDS motif, predicted to be a P-loop motif involved in ATP binding.</text>
</comment>
<dbReference type="InterPro" id="IPR012094">
    <property type="entry name" value="tRNA_Ile_lys_synt"/>
</dbReference>
<dbReference type="Gene3D" id="1.20.59.20">
    <property type="match status" value="1"/>
</dbReference>
<evidence type="ECO:0000256" key="3">
    <source>
        <dbReference type="ARBA" id="ARBA00022741"/>
    </source>
</evidence>
<keyword evidence="6" id="KW-0963">Cytoplasm</keyword>
<protein>
    <recommendedName>
        <fullName evidence="6">tRNA(Ile)-lysidine synthase</fullName>
        <ecNumber evidence="6">6.3.4.19</ecNumber>
    </recommendedName>
    <alternativeName>
        <fullName evidence="6">tRNA(Ile)-2-lysyl-cytidine synthase</fullName>
    </alternativeName>
    <alternativeName>
        <fullName evidence="6">tRNA(Ile)-lysidine synthetase</fullName>
    </alternativeName>
</protein>
<evidence type="ECO:0000256" key="1">
    <source>
        <dbReference type="ARBA" id="ARBA00022598"/>
    </source>
</evidence>
<proteinExistence type="inferred from homology"/>
<gene>
    <name evidence="6" type="primary">tilS</name>
    <name evidence="8" type="ORF">MC7420_1667</name>
</gene>
<dbReference type="HAMAP" id="MF_01161">
    <property type="entry name" value="tRNA_Ile_lys_synt"/>
    <property type="match status" value="1"/>
</dbReference>
<dbReference type="AlphaFoldDB" id="B4VMR1"/>
<comment type="similarity">
    <text evidence="6">Belongs to the tRNA(Ile)-lysidine synthase family.</text>
</comment>
<dbReference type="GO" id="GO:0005524">
    <property type="term" value="F:ATP binding"/>
    <property type="evidence" value="ECO:0007669"/>
    <property type="project" value="UniProtKB-UniRule"/>
</dbReference>
<evidence type="ECO:0000313" key="9">
    <source>
        <dbReference type="Proteomes" id="UP000003835"/>
    </source>
</evidence>
<keyword evidence="4 6" id="KW-0067">ATP-binding</keyword>
<dbReference type="SUPFAM" id="SSF52402">
    <property type="entry name" value="Adenine nucleotide alpha hydrolases-like"/>
    <property type="match status" value="1"/>
</dbReference>
<dbReference type="STRING" id="118168.MC7420_1667"/>
<dbReference type="EMBL" id="DS989845">
    <property type="protein sequence ID" value="EDX76664.1"/>
    <property type="molecule type" value="Genomic_DNA"/>
</dbReference>
<evidence type="ECO:0000259" key="7">
    <source>
        <dbReference type="Pfam" id="PF01171"/>
    </source>
</evidence>
<dbReference type="OrthoDB" id="9807403at2"/>
<dbReference type="CDD" id="cd01992">
    <property type="entry name" value="TilS_N"/>
    <property type="match status" value="1"/>
</dbReference>
<dbReference type="SUPFAM" id="SSF82829">
    <property type="entry name" value="MesJ substrate recognition domain-like"/>
    <property type="match status" value="1"/>
</dbReference>
<dbReference type="HOGENOM" id="CLU_018869_0_0_3"/>
<dbReference type="Proteomes" id="UP000003835">
    <property type="component" value="Unassembled WGS sequence"/>
</dbReference>
<keyword evidence="9" id="KW-1185">Reference proteome</keyword>
<dbReference type="GO" id="GO:0006400">
    <property type="term" value="P:tRNA modification"/>
    <property type="evidence" value="ECO:0007669"/>
    <property type="project" value="UniProtKB-UniRule"/>
</dbReference>
<dbReference type="Pfam" id="PF01171">
    <property type="entry name" value="ATP_bind_3"/>
    <property type="match status" value="1"/>
</dbReference>
<dbReference type="Gene3D" id="3.40.50.620">
    <property type="entry name" value="HUPs"/>
    <property type="match status" value="1"/>
</dbReference>
<comment type="catalytic activity">
    <reaction evidence="5 6">
        <text>cytidine(34) in tRNA(Ile2) + L-lysine + ATP = lysidine(34) in tRNA(Ile2) + AMP + diphosphate + H(+)</text>
        <dbReference type="Rhea" id="RHEA:43744"/>
        <dbReference type="Rhea" id="RHEA-COMP:10625"/>
        <dbReference type="Rhea" id="RHEA-COMP:10670"/>
        <dbReference type="ChEBI" id="CHEBI:15378"/>
        <dbReference type="ChEBI" id="CHEBI:30616"/>
        <dbReference type="ChEBI" id="CHEBI:32551"/>
        <dbReference type="ChEBI" id="CHEBI:33019"/>
        <dbReference type="ChEBI" id="CHEBI:82748"/>
        <dbReference type="ChEBI" id="CHEBI:83665"/>
        <dbReference type="ChEBI" id="CHEBI:456215"/>
        <dbReference type="EC" id="6.3.4.19"/>
    </reaction>
</comment>
<dbReference type="InterPro" id="IPR012795">
    <property type="entry name" value="tRNA_Ile_lys_synt_N"/>
</dbReference>
<comment type="subcellular location">
    <subcellularLocation>
        <location evidence="6">Cytoplasm</location>
    </subcellularLocation>
</comment>
<dbReference type="GO" id="GO:0032267">
    <property type="term" value="F:tRNA(Ile)-lysidine synthase activity"/>
    <property type="evidence" value="ECO:0007669"/>
    <property type="project" value="UniProtKB-EC"/>
</dbReference>
<feature type="domain" description="tRNA(Ile)-lysidine/2-thiocytidine synthase N-terminal" evidence="7">
    <location>
        <begin position="30"/>
        <end position="206"/>
    </location>
</feature>
<dbReference type="NCBIfam" id="TIGR02432">
    <property type="entry name" value="lysidine_TilS_N"/>
    <property type="match status" value="1"/>
</dbReference>
<reference evidence="8 9" key="1">
    <citation type="submission" date="2008-07" db="EMBL/GenBank/DDBJ databases">
        <authorList>
            <person name="Tandeau de Marsac N."/>
            <person name="Ferriera S."/>
            <person name="Johnson J."/>
            <person name="Kravitz S."/>
            <person name="Beeson K."/>
            <person name="Sutton G."/>
            <person name="Rogers Y.-H."/>
            <person name="Friedman R."/>
            <person name="Frazier M."/>
            <person name="Venter J.C."/>
        </authorList>
    </citation>
    <scope>NUCLEOTIDE SEQUENCE [LARGE SCALE GENOMIC DNA]</scope>
    <source>
        <strain evidence="8 9">PCC 7420</strain>
    </source>
</reference>
<sequence>MSQRSDWTLIHAHLHQTLQQRQLLAPSRPVLVAVSGGQDSLCLMKLLLDLQPKWKWQLAIAHCDHRWPADKGLADHIEQVAQSWAIPFYLEIADQVTTSEGAARQWRYQALGKIAQTYQYQYVVTAHTQSDRAETVLYNLIRGTGVDGLQSLTWQRPLVAGVQLVRPLLEVTRRETGEFVEQQHLPVWLDAYNQDLRYARNRIRQEVLPYLKTHFNPRVETALGHTAELLRADVEYLETAARSLREQAMGSMSENEPTTTLKLNRLILRQADLALQRRAIRQFLTIVQPKATNFEQIEAITALIEAPNRSRTSSFPGGASAQVEGDWIIWRNSQGD</sequence>
<keyword evidence="3 6" id="KW-0547">Nucleotide-binding</keyword>
<dbReference type="EC" id="6.3.4.19" evidence="6"/>
<keyword evidence="2 6" id="KW-0819">tRNA processing</keyword>
<dbReference type="eggNOG" id="COG0037">
    <property type="taxonomic scope" value="Bacteria"/>
</dbReference>
<dbReference type="RefSeq" id="WP_006099622.1">
    <property type="nucleotide sequence ID" value="NZ_DS989845.1"/>
</dbReference>
<evidence type="ECO:0000256" key="4">
    <source>
        <dbReference type="ARBA" id="ARBA00022840"/>
    </source>
</evidence>
<dbReference type="InterPro" id="IPR014729">
    <property type="entry name" value="Rossmann-like_a/b/a_fold"/>
</dbReference>
<name>B4VMR1_9CYAN</name>
<evidence type="ECO:0000256" key="2">
    <source>
        <dbReference type="ARBA" id="ARBA00022694"/>
    </source>
</evidence>
<dbReference type="PANTHER" id="PTHR43033:SF1">
    <property type="entry name" value="TRNA(ILE)-LYSIDINE SYNTHASE-RELATED"/>
    <property type="match status" value="1"/>
</dbReference>
<evidence type="ECO:0000256" key="5">
    <source>
        <dbReference type="ARBA" id="ARBA00048539"/>
    </source>
</evidence>
<evidence type="ECO:0000256" key="6">
    <source>
        <dbReference type="HAMAP-Rule" id="MF_01161"/>
    </source>
</evidence>
<dbReference type="PANTHER" id="PTHR43033">
    <property type="entry name" value="TRNA(ILE)-LYSIDINE SYNTHASE-RELATED"/>
    <property type="match status" value="1"/>
</dbReference>
<dbReference type="InterPro" id="IPR011063">
    <property type="entry name" value="TilS/TtcA_N"/>
</dbReference>
<feature type="binding site" evidence="6">
    <location>
        <begin position="35"/>
        <end position="40"/>
    </location>
    <ligand>
        <name>ATP</name>
        <dbReference type="ChEBI" id="CHEBI:30616"/>
    </ligand>
</feature>
<keyword evidence="1 6" id="KW-0436">Ligase</keyword>
<dbReference type="GO" id="GO:0005737">
    <property type="term" value="C:cytoplasm"/>
    <property type="evidence" value="ECO:0007669"/>
    <property type="project" value="UniProtKB-SubCell"/>
</dbReference>
<evidence type="ECO:0000313" key="8">
    <source>
        <dbReference type="EMBL" id="EDX76664.1"/>
    </source>
</evidence>
<organism evidence="8 9">
    <name type="scientific">Coleofasciculus chthonoplastes PCC 7420</name>
    <dbReference type="NCBI Taxonomy" id="118168"/>
    <lineage>
        <taxon>Bacteria</taxon>
        <taxon>Bacillati</taxon>
        <taxon>Cyanobacteriota</taxon>
        <taxon>Cyanophyceae</taxon>
        <taxon>Coleofasciculales</taxon>
        <taxon>Coleofasciculaceae</taxon>
        <taxon>Coleofasciculus</taxon>
    </lineage>
</organism>
<accession>B4VMR1</accession>
<comment type="function">
    <text evidence="6">Ligates lysine onto the cytidine present at position 34 of the AUA codon-specific tRNA(Ile) that contains the anticodon CAU, in an ATP-dependent manner. Cytidine is converted to lysidine, thus changing the amino acid specificity of the tRNA from methionine to isoleucine.</text>
</comment>